<evidence type="ECO:0000313" key="1">
    <source>
        <dbReference type="EMBL" id="TCG02909.1"/>
    </source>
</evidence>
<reference evidence="1 2" key="1">
    <citation type="submission" date="2017-02" db="EMBL/GenBank/DDBJ databases">
        <title>Paraburkholderia sophoroidis sp. nov. and Paraburkholderia steynii sp. nov. rhizobial symbionts of the fynbos legume Hypocalyptus sophoroides.</title>
        <authorList>
            <person name="Steenkamp E.T."/>
            <person name="Beukes C.W."/>
            <person name="Van Zyl E."/>
            <person name="Avontuur J."/>
            <person name="Chan W.Y."/>
            <person name="Hassen A."/>
            <person name="Palmer M."/>
            <person name="Mthombeni L."/>
            <person name="Phalane F."/>
            <person name="Sereme K."/>
            <person name="Venter S.N."/>
        </authorList>
    </citation>
    <scope>NUCLEOTIDE SEQUENCE [LARGE SCALE GENOMIC DNA]</scope>
    <source>
        <strain evidence="1 2">HC1.1ba</strain>
    </source>
</reference>
<organism evidence="1 2">
    <name type="scientific">Paraburkholderia steynii</name>
    <dbReference type="NCBI Taxonomy" id="1245441"/>
    <lineage>
        <taxon>Bacteria</taxon>
        <taxon>Pseudomonadati</taxon>
        <taxon>Pseudomonadota</taxon>
        <taxon>Betaproteobacteria</taxon>
        <taxon>Burkholderiales</taxon>
        <taxon>Burkholderiaceae</taxon>
        <taxon>Paraburkholderia</taxon>
    </lineage>
</organism>
<proteinExistence type="predicted"/>
<evidence type="ECO:0000313" key="2">
    <source>
        <dbReference type="Proteomes" id="UP000294200"/>
    </source>
</evidence>
<name>A0A4R0X8C0_9BURK</name>
<comment type="caution">
    <text evidence="1">The sequence shown here is derived from an EMBL/GenBank/DDBJ whole genome shotgun (WGS) entry which is preliminary data.</text>
</comment>
<dbReference type="Proteomes" id="UP000294200">
    <property type="component" value="Unassembled WGS sequence"/>
</dbReference>
<dbReference type="EMBL" id="MWML01000636">
    <property type="protein sequence ID" value="TCG02909.1"/>
    <property type="molecule type" value="Genomic_DNA"/>
</dbReference>
<protein>
    <submittedName>
        <fullName evidence="1">Uncharacterized protein</fullName>
    </submittedName>
</protein>
<sequence>MFIEQFAPDRITGYFMTNSASLRLSAKKRHTQLNTRGYVTGGLTRSANALPGMTANPDHLRLRCWDSVRRDGKNRCSGQRLHMAFRQARGGTARRWMMRQQKT</sequence>
<gene>
    <name evidence="1" type="ORF">BZM27_52370</name>
</gene>
<keyword evidence="2" id="KW-1185">Reference proteome</keyword>
<accession>A0A4R0X8C0</accession>
<dbReference type="AlphaFoldDB" id="A0A4R0X8C0"/>